<accession>A0A344TRB5</accession>
<sequence length="134" mass="15599">MQADRLHQEAALLSNELHTFRDDDVAGVKPIIEKILDLRKGWKAIRLRVEHFQKFGRFPEAQPKKISPEVSGSEAELRVELQRINVNIVKYTKKLADNPDHKKASAWEEELARMKAHKMDLQAQITRIKYETTQ</sequence>
<proteinExistence type="predicted"/>
<evidence type="ECO:0000313" key="1">
    <source>
        <dbReference type="EMBL" id="AXE21186.1"/>
    </source>
</evidence>
<reference evidence="1 2" key="1">
    <citation type="submission" date="2018-07" db="EMBL/GenBank/DDBJ databases">
        <title>Genome sequencing of Runella.</title>
        <authorList>
            <person name="Baek M.-G."/>
            <person name="Yi H."/>
        </authorList>
    </citation>
    <scope>NUCLEOTIDE SEQUENCE [LARGE SCALE GENOMIC DNA]</scope>
    <source>
        <strain evidence="1 2">HYN0085</strain>
    </source>
</reference>
<dbReference type="EMBL" id="CP030850">
    <property type="protein sequence ID" value="AXE21186.1"/>
    <property type="molecule type" value="Genomic_DNA"/>
</dbReference>
<gene>
    <name evidence="1" type="ORF">DR864_27330</name>
</gene>
<dbReference type="Proteomes" id="UP000251993">
    <property type="component" value="Chromosome"/>
</dbReference>
<dbReference type="RefSeq" id="WP_114069947.1">
    <property type="nucleotide sequence ID" value="NZ_CP030850.1"/>
</dbReference>
<evidence type="ECO:0000313" key="2">
    <source>
        <dbReference type="Proteomes" id="UP000251993"/>
    </source>
</evidence>
<name>A0A344TRB5_9BACT</name>
<keyword evidence="2" id="KW-1185">Reference proteome</keyword>
<dbReference type="AlphaFoldDB" id="A0A344TRB5"/>
<organism evidence="1 2">
    <name type="scientific">Runella rosea</name>
    <dbReference type="NCBI Taxonomy" id="2259595"/>
    <lineage>
        <taxon>Bacteria</taxon>
        <taxon>Pseudomonadati</taxon>
        <taxon>Bacteroidota</taxon>
        <taxon>Cytophagia</taxon>
        <taxon>Cytophagales</taxon>
        <taxon>Spirosomataceae</taxon>
        <taxon>Runella</taxon>
    </lineage>
</organism>
<dbReference type="KEGG" id="run:DR864_27330"/>
<dbReference type="OrthoDB" id="962778at2"/>
<protein>
    <submittedName>
        <fullName evidence="1">Uncharacterized protein</fullName>
    </submittedName>
</protein>